<keyword evidence="4" id="KW-1185">Reference proteome</keyword>
<evidence type="ECO:0000256" key="1">
    <source>
        <dbReference type="SAM" id="MobiDB-lite"/>
    </source>
</evidence>
<proteinExistence type="predicted"/>
<organism evidence="3 4">
    <name type="scientific">Streptomyces phage KimJongPhill</name>
    <dbReference type="NCBI Taxonomy" id="2848886"/>
    <lineage>
        <taxon>Viruses</taxon>
        <taxon>Duplodnaviria</taxon>
        <taxon>Heunggongvirae</taxon>
        <taxon>Uroviricota</taxon>
        <taxon>Caudoviricetes</taxon>
        <taxon>Zukovirus</taxon>
        <taxon>Zukovirus phill</taxon>
    </lineage>
</organism>
<dbReference type="KEGG" id="vg:77931590"/>
<dbReference type="InterPro" id="IPR006640">
    <property type="entry name" value="SprT-like_domain"/>
</dbReference>
<evidence type="ECO:0000313" key="3">
    <source>
        <dbReference type="EMBL" id="QWT29895.1"/>
    </source>
</evidence>
<protein>
    <submittedName>
        <fullName evidence="3">SprT-like protease</fullName>
    </submittedName>
</protein>
<evidence type="ECO:0000259" key="2">
    <source>
        <dbReference type="Pfam" id="PF10263"/>
    </source>
</evidence>
<accession>A0A8F2IW89</accession>
<dbReference type="GO" id="GO:0006950">
    <property type="term" value="P:response to stress"/>
    <property type="evidence" value="ECO:0007669"/>
    <property type="project" value="UniProtKB-ARBA"/>
</dbReference>
<feature type="compositionally biased region" description="Low complexity" evidence="1">
    <location>
        <begin position="188"/>
        <end position="204"/>
    </location>
</feature>
<dbReference type="Proteomes" id="UP000683386">
    <property type="component" value="Segment"/>
</dbReference>
<evidence type="ECO:0000313" key="4">
    <source>
        <dbReference type="Proteomes" id="UP000683386"/>
    </source>
</evidence>
<dbReference type="GO" id="GO:0006508">
    <property type="term" value="P:proteolysis"/>
    <property type="evidence" value="ECO:0007669"/>
    <property type="project" value="UniProtKB-KW"/>
</dbReference>
<reference evidence="3" key="1">
    <citation type="submission" date="2021-03" db="EMBL/GenBank/DDBJ databases">
        <authorList>
            <person name="Alqahtani R."/>
            <person name="Behailu E."/>
            <person name="Cappabianca D.W."/>
            <person name="Csanadi-Schwartz K.M."/>
            <person name="Dalal A.S."/>
            <person name="Fahim M.S."/>
            <person name="Franklin J.M."/>
            <person name="Gluckman M.H."/>
            <person name="Levine C.J."/>
            <person name="Martin N."/>
            <person name="Milza N."/>
            <person name="Najmabadi R."/>
            <person name="Newman A.M."/>
            <person name="Pajunar M."/>
            <person name="Qalawee I."/>
            <person name="Rizvi A."/>
            <person name="Samuel A."/>
            <person name="Smith A."/>
            <person name="Swann F.E."/>
            <person name="Sweeney P."/>
            <person name="Torres N.R."/>
            <person name="Ventrone L."/>
            <person name="Ventura L."/>
            <person name="Wroe M."/>
            <person name="Acquaye N.A."/>
            <person name="Agnes T.J."/>
            <person name="Ahmed A."/>
            <person name="Ahmed S."/>
            <person name="Amodu B.A."/>
            <person name="Arefeayne N.F."/>
            <person name="Asamoah-Frimpong E.A."/>
            <person name="Attaran A."/>
            <person name="Barragan J.M."/>
            <person name="Baumgarten L.N."/>
            <person name="Berhane B."/>
            <person name="Beyene A."/>
            <person name="Bhattarai B."/>
            <person name="Biondokin D.V."/>
            <person name="Boone B.K."/>
            <person name="Burney S.Z."/>
            <person name="Cayanan J.-R.T."/>
            <person name="Cesta G."/>
            <person name="Chang J."/>
            <person name="Chavez J."/>
            <person name="Chorbajian C."/>
            <person name="Christian S."/>
            <person name="Corns J.R."/>
            <person name="Corns N.R."/>
            <person name="Cowan J.T."/>
            <person name="Coyne C."/>
            <person name="Dadzie B."/>
            <person name="Datu D.-L.V."/>
            <person name="Deng B.C."/>
            <person name="Der L."/>
            <person name="Dickerson K."/>
            <person name="Dozier E."/>
            <person name="Egbunine A.O."/>
            <person name="Farooq M."/>
            <person name="Fonge A.E."/>
            <person name="Ghomsi-Nono M.P."/>
            <person name="Giampietro H."/>
            <person name="Gunnison R.P."/>
            <person name="Han S.H."/>
            <person name="Hennigan A.J."/>
            <person name="Hong A.N."/>
            <person name="Ijomor E.C."/>
            <person name="Jalali A."/>
            <person name="Jamil T.Z."/>
            <person name="Jenkins C.R."/>
            <person name="Joseph M.A."/>
            <person name="Jowanowitch O.J."/>
            <person name="Kang D."/>
            <person name="Khan A."/>
            <person name="Khan Z.K."/>
            <person name="Kiewe T."/>
            <person name="Kjerulf A.B."/>
            <person name="Kolosey V."/>
            <person name="Kurup M."/>
            <person name="Lee V.H."/>
            <person name="Llontop-Maldonado V."/>
            <person name="Long P."/>
            <person name="Lu N."/>
            <person name="Majekodunmi A."/>
            <person name="Malik H.W."/>
            <person name="Marcellino S.C."/>
            <person name="Martinez L.A."/>
            <person name="Meher F.N."/>
            <person name="Michelin M.A."/>
            <person name="Mitchell K.G."/>
            <person name="Mullens W.J."/>
            <person name="Nwakama C."/>
            <person name="Nwosu F.T."/>
            <person name="Oboh E.C."/>
            <person name="Odujinrin O."/>
            <person name="Ogunsan O."/>
            <person name="O'Neill K."/>
            <person name="Oxlaj J.A."/>
            <person name="Patel A.K."/>
            <person name="Patel B.R."/>
            <person name="Pham Q."/>
            <person name="Porter J."/>
            <person name="Portes J."/>
            <person name="Prokopenko A."/>
            <person name="Quraishi M."/>
            <person name="Qureshi M.-A."/>
            <person name="Rivera A."/>
            <person name="Rubalsky V."/>
            <person name="Saikali Y."/>
            <person name="Saqaf K."/>
            <person name="Saroya S.R."/>
            <person name="Seas A."/>
            <person name="Shadrick R.E."/>
            <person name="Sharda N."/>
            <person name="Sigindere M.T."/>
            <person name="Simbi V.G."/>
            <person name="Thuzar C."/>
            <person name="Tran K."/>
            <person name="Tran V.D."/>
            <person name="Trang W."/>
            <person name="Vaishnav N."/>
            <person name="Vuong K."/>
            <person name="Walker C."/>
            <person name="Wallace S.A."/>
            <person name="Warfield J.C."/>
            <person name="Wikina T."/>
            <person name="Wobbeking F.T."/>
            <person name="Worrent L.D."/>
            <person name="Yan T."/>
            <person name="Zehra A."/>
            <person name="Avazpour P."/>
            <person name="Kim F.M."/>
            <person name="Mason K."/>
            <person name="Nguyen D.A."/>
            <person name="Pettit S.M."/>
            <person name="Zhou O.J."/>
            <person name="Brissett D.L."/>
            <person name="Gualtieri C."/>
            <person name="Hufford T.M."/>
            <person name="Ko J.M."/>
            <person name="Novak J.K."/>
            <person name="Smith Z.M."/>
            <person name="Mayer-Bacon C."/>
            <person name="Erill I."/>
            <person name="Caruso S.M."/>
            <person name="Garlena R.A."/>
            <person name="Russell D.A."/>
            <person name="Pope W.H."/>
            <person name="Jacobs-Sera D."/>
            <person name="Hatfull G.F."/>
        </authorList>
    </citation>
    <scope>NUCLEOTIDE SEQUENCE</scope>
</reference>
<name>A0A8F2IW89_9CAUD</name>
<dbReference type="GO" id="GO:0008233">
    <property type="term" value="F:peptidase activity"/>
    <property type="evidence" value="ECO:0007669"/>
    <property type="project" value="UniProtKB-KW"/>
</dbReference>
<dbReference type="EMBL" id="MW822144">
    <property type="protein sequence ID" value="QWT29895.1"/>
    <property type="molecule type" value="Genomic_DNA"/>
</dbReference>
<gene>
    <name evidence="3" type="primary">117</name>
    <name evidence="3" type="ORF">SEA_KIMJONGPHILL_117</name>
</gene>
<sequence length="265" mass="29830">MRDHGTRLGDMRRDEAAAMMTNLLVENGLYQKGWRFNWMNRRNTYGLCRYGPKLVQLSVMFVDHNDEDKVLEVCRHEVAHALTPGAKHGWEWQMIARQLGVDDPRPCTTAAELPPARYQATCPSCSKLYSKARPPKVGNDRFYYCPPCWRSRGHLPMDERKAAAELTYTDSLASHVVSVPRKHEREPVSAAQSAPSVSLQSSSADVPNSFSAPQLAAAMKIDPKKFRAWLRRWSLASNYQVGPGGAYAFTPDQVADVVRAWNATH</sequence>
<feature type="region of interest" description="Disordered" evidence="1">
    <location>
        <begin position="179"/>
        <end position="206"/>
    </location>
</feature>
<keyword evidence="3" id="KW-0378">Hydrolase</keyword>
<keyword evidence="3" id="KW-0645">Protease</keyword>
<dbReference type="GeneID" id="77931590"/>
<feature type="domain" description="SprT-like" evidence="2">
    <location>
        <begin position="22"/>
        <end position="102"/>
    </location>
</feature>
<dbReference type="Pfam" id="PF10263">
    <property type="entry name" value="SprT-like"/>
    <property type="match status" value="1"/>
</dbReference>
<dbReference type="RefSeq" id="YP_010655720.1">
    <property type="nucleotide sequence ID" value="NC_070830.1"/>
</dbReference>